<protein>
    <submittedName>
        <fullName evidence="2">Uncharacterized protein</fullName>
    </submittedName>
</protein>
<organism evidence="2 3">
    <name type="scientific">Caerostris extrusa</name>
    <name type="common">Bark spider</name>
    <name type="synonym">Caerostris bankana</name>
    <dbReference type="NCBI Taxonomy" id="172846"/>
    <lineage>
        <taxon>Eukaryota</taxon>
        <taxon>Metazoa</taxon>
        <taxon>Ecdysozoa</taxon>
        <taxon>Arthropoda</taxon>
        <taxon>Chelicerata</taxon>
        <taxon>Arachnida</taxon>
        <taxon>Araneae</taxon>
        <taxon>Araneomorphae</taxon>
        <taxon>Entelegynae</taxon>
        <taxon>Araneoidea</taxon>
        <taxon>Araneidae</taxon>
        <taxon>Caerostris</taxon>
    </lineage>
</organism>
<proteinExistence type="predicted"/>
<feature type="compositionally biased region" description="Basic and acidic residues" evidence="1">
    <location>
        <begin position="1"/>
        <end position="15"/>
    </location>
</feature>
<dbReference type="EMBL" id="BPLR01006640">
    <property type="protein sequence ID" value="GIY11376.1"/>
    <property type="molecule type" value="Genomic_DNA"/>
</dbReference>
<keyword evidence="3" id="KW-1185">Reference proteome</keyword>
<feature type="region of interest" description="Disordered" evidence="1">
    <location>
        <begin position="1"/>
        <end position="30"/>
    </location>
</feature>
<name>A0AAV4QSS4_CAEEX</name>
<evidence type="ECO:0000313" key="2">
    <source>
        <dbReference type="EMBL" id="GIY11376.1"/>
    </source>
</evidence>
<reference evidence="2 3" key="1">
    <citation type="submission" date="2021-06" db="EMBL/GenBank/DDBJ databases">
        <title>Caerostris extrusa draft genome.</title>
        <authorList>
            <person name="Kono N."/>
            <person name="Arakawa K."/>
        </authorList>
    </citation>
    <scope>NUCLEOTIDE SEQUENCE [LARGE SCALE GENOMIC DNA]</scope>
</reference>
<dbReference type="AlphaFoldDB" id="A0AAV4QSS4"/>
<accession>A0AAV4QSS4</accession>
<evidence type="ECO:0000256" key="1">
    <source>
        <dbReference type="SAM" id="MobiDB-lite"/>
    </source>
</evidence>
<evidence type="ECO:0000313" key="3">
    <source>
        <dbReference type="Proteomes" id="UP001054945"/>
    </source>
</evidence>
<sequence length="102" mass="11391">MHAEILPRPIFENHQRLNNNPDTNSPFSRGKTLKGRMVAASLSIKIFLEQLPGLLQLSRKASPGKRDFPEDQAISGSCRNLNILKTLLRNALLFLALSLTIL</sequence>
<comment type="caution">
    <text evidence="2">The sequence shown here is derived from an EMBL/GenBank/DDBJ whole genome shotgun (WGS) entry which is preliminary data.</text>
</comment>
<feature type="compositionally biased region" description="Polar residues" evidence="1">
    <location>
        <begin position="16"/>
        <end position="27"/>
    </location>
</feature>
<dbReference type="Proteomes" id="UP001054945">
    <property type="component" value="Unassembled WGS sequence"/>
</dbReference>
<gene>
    <name evidence="2" type="ORF">CEXT_506501</name>
</gene>